<sequence>MEQDPILKRTREILDNLPDTEMSPTSRRLLRESPLDWVASRKRSLRSALLEGDQEAVDAIVDDVAHVIGIREANWWMLSVMEEFIDFVDIDSDVE</sequence>
<evidence type="ECO:0000313" key="2">
    <source>
        <dbReference type="Proteomes" id="UP000033861"/>
    </source>
</evidence>
<proteinExistence type="predicted"/>
<name>A0A0G1HI57_9BACT</name>
<gene>
    <name evidence="1" type="ORF">UW35_C0005G0013</name>
</gene>
<accession>A0A0G1HI57</accession>
<comment type="caution">
    <text evidence="1">The sequence shown here is derived from an EMBL/GenBank/DDBJ whole genome shotgun (WGS) entry which is preliminary data.</text>
</comment>
<dbReference type="Proteomes" id="UP000033861">
    <property type="component" value="Unassembled WGS sequence"/>
</dbReference>
<dbReference type="STRING" id="1618404.UW35_C0005G0013"/>
<evidence type="ECO:0000313" key="1">
    <source>
        <dbReference type="EMBL" id="KKT46936.1"/>
    </source>
</evidence>
<dbReference type="EMBL" id="LCHZ01000005">
    <property type="protein sequence ID" value="KKT46936.1"/>
    <property type="molecule type" value="Genomic_DNA"/>
</dbReference>
<dbReference type="AlphaFoldDB" id="A0A0G1HI57"/>
<organism evidence="1 2">
    <name type="scientific">Candidatus Collierbacteria bacterium GW2011_GWF2_44_15</name>
    <dbReference type="NCBI Taxonomy" id="1618404"/>
    <lineage>
        <taxon>Bacteria</taxon>
        <taxon>Candidatus Collieribacteriota</taxon>
    </lineage>
</organism>
<reference evidence="1 2" key="1">
    <citation type="journal article" date="2015" name="Nature">
        <title>rRNA introns, odd ribosomes, and small enigmatic genomes across a large radiation of phyla.</title>
        <authorList>
            <person name="Brown C.T."/>
            <person name="Hug L.A."/>
            <person name="Thomas B.C."/>
            <person name="Sharon I."/>
            <person name="Castelle C.J."/>
            <person name="Singh A."/>
            <person name="Wilkins M.J."/>
            <person name="Williams K.H."/>
            <person name="Banfield J.F."/>
        </authorList>
    </citation>
    <scope>NUCLEOTIDE SEQUENCE [LARGE SCALE GENOMIC DNA]</scope>
</reference>
<protein>
    <submittedName>
        <fullName evidence="1">Uncharacterized protein</fullName>
    </submittedName>
</protein>